<accession>A0A0F9C740</accession>
<protein>
    <recommendedName>
        <fullName evidence="2">Tail sheath protein subtilisin-like domain-containing protein</fullName>
    </recommendedName>
</protein>
<dbReference type="Gene3D" id="3.40.50.11790">
    <property type="match status" value="1"/>
</dbReference>
<feature type="non-terminal residue" evidence="3">
    <location>
        <position position="1"/>
    </location>
</feature>
<proteinExistence type="inferred from homology"/>
<dbReference type="AlphaFoldDB" id="A0A0F9C740"/>
<comment type="caution">
    <text evidence="3">The sequence shown here is derived from an EMBL/GenBank/DDBJ whole genome shotgun (WGS) entry which is preliminary data.</text>
</comment>
<comment type="similarity">
    <text evidence="1">Belongs to the myoviridae tail sheath protein family.</text>
</comment>
<evidence type="ECO:0000313" key="3">
    <source>
        <dbReference type="EMBL" id="KKL45153.1"/>
    </source>
</evidence>
<dbReference type="InterPro" id="IPR035089">
    <property type="entry name" value="Phage_sheath_subtilisin"/>
</dbReference>
<feature type="domain" description="Tail sheath protein subtilisin-like" evidence="2">
    <location>
        <begin position="268"/>
        <end position="432"/>
    </location>
</feature>
<evidence type="ECO:0000259" key="2">
    <source>
        <dbReference type="Pfam" id="PF04984"/>
    </source>
</evidence>
<dbReference type="Pfam" id="PF04984">
    <property type="entry name" value="Phage_sheath_1"/>
    <property type="match status" value="1"/>
</dbReference>
<name>A0A0F9C740_9ZZZZ</name>
<reference evidence="3" key="1">
    <citation type="journal article" date="2015" name="Nature">
        <title>Complex archaea that bridge the gap between prokaryotes and eukaryotes.</title>
        <authorList>
            <person name="Spang A."/>
            <person name="Saw J.H."/>
            <person name="Jorgensen S.L."/>
            <person name="Zaremba-Niedzwiedzka K."/>
            <person name="Martijn J."/>
            <person name="Lind A.E."/>
            <person name="van Eijk R."/>
            <person name="Schleper C."/>
            <person name="Guy L."/>
            <person name="Ettema T.J."/>
        </authorList>
    </citation>
    <scope>NUCLEOTIDE SEQUENCE</scope>
</reference>
<gene>
    <name evidence="3" type="ORF">LCGC14_2358530</name>
</gene>
<organism evidence="3">
    <name type="scientific">marine sediment metagenome</name>
    <dbReference type="NCBI Taxonomy" id="412755"/>
    <lineage>
        <taxon>unclassified sequences</taxon>
        <taxon>metagenomes</taxon>
        <taxon>ecological metagenomes</taxon>
    </lineage>
</organism>
<dbReference type="Gene3D" id="3.30.1370.220">
    <property type="match status" value="1"/>
</dbReference>
<dbReference type="EMBL" id="LAZR01034492">
    <property type="protein sequence ID" value="KKL45153.1"/>
    <property type="molecule type" value="Genomic_DNA"/>
</dbReference>
<sequence>RGSGGLVSISNAVIMGDSRNGQPNTLLAFGNAAEAEATLKSGALLDAIRHAFKPGGGLVPQLIYAWRVNPGTQSIHNYQESSNTMIEAKAKDYGLDTNQIKTKLEAGTSSGKKITIAFKTNDDEVYDNVEKESFQIQYTGAGSPATMNITKLQIDTTITGGPGGQDLTILFASFATIEDVVNYINDQTDYTCTVLTSTPTDPSSELDSIASQDILSTTYDAHSDLQALIDALNLTSWVEANYYTAAATRGIPDNEASWVYFTGAIDGAYTATEWGISLTAVEAKNAQLIGSSSEDAAIHALIKTHCEVMNAITGKNERQFILGGAAGETVAQASTRSVNLTSDAGMLKYPGFTHYDFNDYTKTRTWSPVYYAAKIIGMVTTLSLQEPITNKAVDVLAWEKDLTSTEAVTLIKAGVSCGITTRSGRLVNARGVNTYQGNLLQQNEFSMMRIAFIVARDLRTAIEESFVGHALTNTQLGKIDGVVIGKLSQYADAGYFTGNPQYWGYVKTVLGDQVKVEYDANLTPPTNFIFITSHLHVYATLPSVA</sequence>
<evidence type="ECO:0000256" key="1">
    <source>
        <dbReference type="ARBA" id="ARBA00008005"/>
    </source>
</evidence>